<evidence type="ECO:0000313" key="5">
    <source>
        <dbReference type="Proteomes" id="UP000253831"/>
    </source>
</evidence>
<evidence type="ECO:0000313" key="4">
    <source>
        <dbReference type="EMBL" id="RDE52585.1"/>
    </source>
</evidence>
<evidence type="ECO:0000256" key="2">
    <source>
        <dbReference type="ARBA" id="ARBA00023002"/>
    </source>
</evidence>
<protein>
    <submittedName>
        <fullName evidence="4">Short-chain dehydrogenase</fullName>
    </submittedName>
</protein>
<reference evidence="4 5" key="1">
    <citation type="submission" date="2018-05" db="EMBL/GenBank/DDBJ databases">
        <title>Integrated omic analyses show evidence that a Ca. Accumulibacter phosphatis strain performs denitrification under micro-aerobic conditions.</title>
        <authorList>
            <person name="Camejo P.Y."/>
            <person name="Katherine M.D."/>
            <person name="Daniel N.R."/>
        </authorList>
    </citation>
    <scope>NUCLEOTIDE SEQUENCE [LARGE SCALE GENOMIC DNA]</scope>
    <source>
        <strain evidence="4">UW-LDO-IC</strain>
    </source>
</reference>
<sequence>MPAPPAKLFITGASSGIGQALADYYAAQGAQLGLCARRSEPLLQLAARWPGQVHCYPLDVTDAAALRAAGENFMADLGVPDIVIANAGISMGTLSEHAEDLEAIRRIMDTNFFGMAASFSPFIGPMRRAGRGRLVGIASVAGIRGLPGSEAYSASKAAVIAYLESLRVELRASGVKVVTLSPGYISTPMTAVNPFPMPFLMSAEAAAPRFARAIAKGCSHVVVPWQMGVVAGLLRLLPNAVYDRLMVAAPRKPRPAAAE</sequence>
<dbReference type="NCBIfam" id="NF005437">
    <property type="entry name" value="PRK07024.1"/>
    <property type="match status" value="1"/>
</dbReference>
<dbReference type="PRINTS" id="PR00080">
    <property type="entry name" value="SDRFAMILY"/>
</dbReference>
<dbReference type="InterPro" id="IPR002347">
    <property type="entry name" value="SDR_fam"/>
</dbReference>
<dbReference type="PANTHER" id="PTHR44196">
    <property type="entry name" value="DEHYDROGENASE/REDUCTASE SDR FAMILY MEMBER 7B"/>
    <property type="match status" value="1"/>
</dbReference>
<proteinExistence type="inferred from homology"/>
<dbReference type="GO" id="GO:0016491">
    <property type="term" value="F:oxidoreductase activity"/>
    <property type="evidence" value="ECO:0007669"/>
    <property type="project" value="UniProtKB-KW"/>
</dbReference>
<dbReference type="SUPFAM" id="SSF51735">
    <property type="entry name" value="NAD(P)-binding Rossmann-fold domains"/>
    <property type="match status" value="1"/>
</dbReference>
<comment type="caution">
    <text evidence="4">The sequence shown here is derived from an EMBL/GenBank/DDBJ whole genome shotgun (WGS) entry which is preliminary data.</text>
</comment>
<dbReference type="Proteomes" id="UP000253831">
    <property type="component" value="Unassembled WGS sequence"/>
</dbReference>
<dbReference type="Pfam" id="PF00106">
    <property type="entry name" value="adh_short"/>
    <property type="match status" value="1"/>
</dbReference>
<dbReference type="EMBL" id="QPGA01000001">
    <property type="protein sequence ID" value="RDE52585.1"/>
    <property type="molecule type" value="Genomic_DNA"/>
</dbReference>
<dbReference type="Gene3D" id="3.40.50.720">
    <property type="entry name" value="NAD(P)-binding Rossmann-like Domain"/>
    <property type="match status" value="1"/>
</dbReference>
<dbReference type="PRINTS" id="PR00081">
    <property type="entry name" value="GDHRDH"/>
</dbReference>
<dbReference type="InterPro" id="IPR020904">
    <property type="entry name" value="Sc_DH/Rdtase_CS"/>
</dbReference>
<gene>
    <name evidence="4" type="ORF">DVS81_01235</name>
</gene>
<dbReference type="PANTHER" id="PTHR44196:SF1">
    <property type="entry name" value="DEHYDROGENASE_REDUCTASE SDR FAMILY MEMBER 7B"/>
    <property type="match status" value="1"/>
</dbReference>
<dbReference type="AlphaFoldDB" id="A0A369XT49"/>
<evidence type="ECO:0000256" key="3">
    <source>
        <dbReference type="RuleBase" id="RU000363"/>
    </source>
</evidence>
<comment type="similarity">
    <text evidence="1 3">Belongs to the short-chain dehydrogenases/reductases (SDR) family.</text>
</comment>
<name>A0A369XT49_9PROT</name>
<organism evidence="4 5">
    <name type="scientific">Candidatus Accumulibacter meliphilus</name>
    <dbReference type="NCBI Taxonomy" id="2211374"/>
    <lineage>
        <taxon>Bacteria</taxon>
        <taxon>Pseudomonadati</taxon>
        <taxon>Pseudomonadota</taxon>
        <taxon>Betaproteobacteria</taxon>
        <taxon>Candidatus Accumulibacter</taxon>
    </lineage>
</organism>
<keyword evidence="2" id="KW-0560">Oxidoreductase</keyword>
<dbReference type="InterPro" id="IPR036291">
    <property type="entry name" value="NAD(P)-bd_dom_sf"/>
</dbReference>
<accession>A0A369XT49</accession>
<dbReference type="PROSITE" id="PS00061">
    <property type="entry name" value="ADH_SHORT"/>
    <property type="match status" value="1"/>
</dbReference>
<evidence type="ECO:0000256" key="1">
    <source>
        <dbReference type="ARBA" id="ARBA00006484"/>
    </source>
</evidence>
<dbReference type="GO" id="GO:0016020">
    <property type="term" value="C:membrane"/>
    <property type="evidence" value="ECO:0007669"/>
    <property type="project" value="TreeGrafter"/>
</dbReference>